<dbReference type="EMBL" id="BGZK01001197">
    <property type="protein sequence ID" value="GBP74157.1"/>
    <property type="molecule type" value="Genomic_DNA"/>
</dbReference>
<keyword evidence="2" id="KW-0472">Membrane</keyword>
<name>A0A4C1YIB8_EUMVA</name>
<keyword evidence="4" id="KW-1185">Reference proteome</keyword>
<keyword evidence="1" id="KW-0813">Transport</keyword>
<proteinExistence type="predicted"/>
<dbReference type="STRING" id="151549.A0A4C1YIB8"/>
<evidence type="ECO:0000313" key="4">
    <source>
        <dbReference type="Proteomes" id="UP000299102"/>
    </source>
</evidence>
<reference evidence="3 4" key="1">
    <citation type="journal article" date="2019" name="Commun. Biol.">
        <title>The bagworm genome reveals a unique fibroin gene that provides high tensile strength.</title>
        <authorList>
            <person name="Kono N."/>
            <person name="Nakamura H."/>
            <person name="Ohtoshi R."/>
            <person name="Tomita M."/>
            <person name="Numata K."/>
            <person name="Arakawa K."/>
        </authorList>
    </citation>
    <scope>NUCLEOTIDE SEQUENCE [LARGE SCALE GENOMIC DNA]</scope>
</reference>
<dbReference type="InterPro" id="IPR027417">
    <property type="entry name" value="P-loop_NTPase"/>
</dbReference>
<dbReference type="Proteomes" id="UP000299102">
    <property type="component" value="Unassembled WGS sequence"/>
</dbReference>
<organism evidence="3 4">
    <name type="scientific">Eumeta variegata</name>
    <name type="common">Bagworm moth</name>
    <name type="synonym">Eumeta japonica</name>
    <dbReference type="NCBI Taxonomy" id="151549"/>
    <lineage>
        <taxon>Eukaryota</taxon>
        <taxon>Metazoa</taxon>
        <taxon>Ecdysozoa</taxon>
        <taxon>Arthropoda</taxon>
        <taxon>Hexapoda</taxon>
        <taxon>Insecta</taxon>
        <taxon>Pterygota</taxon>
        <taxon>Neoptera</taxon>
        <taxon>Endopterygota</taxon>
        <taxon>Lepidoptera</taxon>
        <taxon>Glossata</taxon>
        <taxon>Ditrysia</taxon>
        <taxon>Tineoidea</taxon>
        <taxon>Psychidae</taxon>
        <taxon>Oiketicinae</taxon>
        <taxon>Eumeta</taxon>
    </lineage>
</organism>
<keyword evidence="3" id="KW-0067">ATP-binding</keyword>
<accession>A0A4C1YIB8</accession>
<evidence type="ECO:0000256" key="1">
    <source>
        <dbReference type="ARBA" id="ARBA00022448"/>
    </source>
</evidence>
<evidence type="ECO:0000313" key="3">
    <source>
        <dbReference type="EMBL" id="GBP74157.1"/>
    </source>
</evidence>
<dbReference type="PANTHER" id="PTHR19241">
    <property type="entry name" value="ATP-BINDING CASSETTE TRANSPORTER"/>
    <property type="match status" value="1"/>
</dbReference>
<dbReference type="Gene3D" id="3.40.50.300">
    <property type="entry name" value="P-loop containing nucleotide triphosphate hydrolases"/>
    <property type="match status" value="1"/>
</dbReference>
<keyword evidence="3" id="KW-0547">Nucleotide-binding</keyword>
<evidence type="ECO:0000256" key="2">
    <source>
        <dbReference type="SAM" id="Phobius"/>
    </source>
</evidence>
<gene>
    <name evidence="3" type="primary">Abcg1</name>
    <name evidence="3" type="ORF">EVAR_53347_1</name>
</gene>
<dbReference type="GO" id="GO:0005524">
    <property type="term" value="F:ATP binding"/>
    <property type="evidence" value="ECO:0007669"/>
    <property type="project" value="UniProtKB-KW"/>
</dbReference>
<feature type="transmembrane region" description="Helical" evidence="2">
    <location>
        <begin position="225"/>
        <end position="246"/>
    </location>
</feature>
<dbReference type="OrthoDB" id="66620at2759"/>
<sequence>MPPVRRRLGNPCAVRAGVQAAGDGNKMNNSVNKRGMKVNVGKTKVMVFDRGESTTKCNILREALELVNNPPVFFLDEPTSGLDTVTAAQCVVLLKQLARQGRTVVVTVHQPAASLLEIFDQVYVIAEGRCIYQGDTSAMVPFLDSVGFPCPLQYNPADFIIELTENNENVQIMCEKMLNGKLYKSAKIEVPAVRSDNIMELKVCYQIEDDAPETQNGCAIGPMSIAPFLGLAIYGFDFAHSIPLLMNVIMKTSFIRCGVVAMVLTMFGLGRKPLDCDDVYCHFAKPDVLLKYLDIDRSSVWLEIVTMLSIMLVFRSLCYIGLRWRFAT</sequence>
<keyword evidence="2" id="KW-0812">Transmembrane</keyword>
<comment type="caution">
    <text evidence="3">The sequence shown here is derived from an EMBL/GenBank/DDBJ whole genome shotgun (WGS) entry which is preliminary data.</text>
</comment>
<dbReference type="SUPFAM" id="SSF52540">
    <property type="entry name" value="P-loop containing nucleoside triphosphate hydrolases"/>
    <property type="match status" value="1"/>
</dbReference>
<protein>
    <submittedName>
        <fullName evidence="3">ATP-binding cassette sub-family G member 1</fullName>
    </submittedName>
</protein>
<feature type="transmembrane region" description="Helical" evidence="2">
    <location>
        <begin position="300"/>
        <end position="322"/>
    </location>
</feature>
<dbReference type="AlphaFoldDB" id="A0A4C1YIB8"/>
<feature type="transmembrane region" description="Helical" evidence="2">
    <location>
        <begin position="253"/>
        <end position="270"/>
    </location>
</feature>
<keyword evidence="2" id="KW-1133">Transmembrane helix</keyword>